<dbReference type="SMART" id="SM01387">
    <property type="entry name" value="Ribosomal_S15"/>
    <property type="match status" value="1"/>
</dbReference>
<evidence type="ECO:0000256" key="1">
    <source>
        <dbReference type="ARBA" id="ARBA00008434"/>
    </source>
</evidence>
<dbReference type="InterPro" id="IPR000589">
    <property type="entry name" value="Ribosomal_uS15"/>
</dbReference>
<dbReference type="EMBL" id="AE016818">
    <property type="protein sequence ID" value="AAS52588.1"/>
    <property type="molecule type" value="Genomic_DNA"/>
</dbReference>
<dbReference type="Pfam" id="PF00312">
    <property type="entry name" value="Ribosomal_S15"/>
    <property type="match status" value="1"/>
</dbReference>
<evidence type="ECO:0000256" key="3">
    <source>
        <dbReference type="ARBA" id="ARBA00023274"/>
    </source>
</evidence>
<dbReference type="HOGENOM" id="CLU_073662_0_0_1"/>
<evidence type="ECO:0000256" key="2">
    <source>
        <dbReference type="ARBA" id="ARBA00022980"/>
    </source>
</evidence>
<gene>
    <name evidence="5" type="ORF">AGOS_AEL097C</name>
</gene>
<dbReference type="eggNOG" id="KOG2815">
    <property type="taxonomic scope" value="Eukaryota"/>
</dbReference>
<dbReference type="OrthoDB" id="441444at2759"/>
<keyword evidence="3 4" id="KW-0687">Ribonucleoprotein</keyword>
<evidence type="ECO:0000256" key="4">
    <source>
        <dbReference type="RuleBase" id="RU003919"/>
    </source>
</evidence>
<dbReference type="InParanoid" id="Q757V9"/>
<dbReference type="Proteomes" id="UP000000591">
    <property type="component" value="Chromosome V"/>
</dbReference>
<dbReference type="Gene3D" id="1.10.287.10">
    <property type="entry name" value="S15/NS1, RNA-binding"/>
    <property type="match status" value="1"/>
</dbReference>
<dbReference type="PANTHER" id="PTHR23321:SF26">
    <property type="entry name" value="SMALL RIBOSOMAL SUBUNIT PROTEIN US15M"/>
    <property type="match status" value="1"/>
</dbReference>
<name>Q757V9_EREGS</name>
<dbReference type="InterPro" id="IPR009068">
    <property type="entry name" value="uS15_NS1_RNA-bd_sf"/>
</dbReference>
<proteinExistence type="inferred from homology"/>
<keyword evidence="6" id="KW-1185">Reference proteome</keyword>
<dbReference type="HAMAP" id="MF_01343_B">
    <property type="entry name" value="Ribosomal_uS15_B"/>
    <property type="match status" value="1"/>
</dbReference>
<dbReference type="RefSeq" id="NP_984764.1">
    <property type="nucleotide sequence ID" value="NM_210118.1"/>
</dbReference>
<dbReference type="PANTHER" id="PTHR23321">
    <property type="entry name" value="RIBOSOMAL PROTEIN S15, BACTERIAL AND ORGANELLAR"/>
    <property type="match status" value="1"/>
</dbReference>
<dbReference type="STRING" id="284811.Q757V9"/>
<accession>Q757V9</accession>
<dbReference type="InterPro" id="IPR005290">
    <property type="entry name" value="Ribosomal_uS15_bac-type"/>
</dbReference>
<dbReference type="OMA" id="FNMGRQY"/>
<dbReference type="SUPFAM" id="SSF47060">
    <property type="entry name" value="S15/NS1 RNA-binding domain"/>
    <property type="match status" value="1"/>
</dbReference>
<protein>
    <submittedName>
        <fullName evidence="5">AEL097Cp</fullName>
    </submittedName>
</protein>
<sequence length="281" mass="32110">MLSRDLVRMSLSSVRAFSSTSVACSTKAVRALRAQKIRQANQAKQNKLKSSLGAVDPVLGRKDTPFVVRMLAELREPHVLVNDYKTEEVDKMMASIEAARRERMQLSGMETFAGSNFDAASIAARREAVMRILNMRNADQATAVKRATRLAMEEFQRFPGDTGSSEVQAAVLTINIQKIAAHVKDNKKDNLNTRRLRMLVQQRQGILRYLKRDNPQRYYWTIEKLGLDDNAVEMEFNMDRRYMQDYKFFGDRILIKDSKKVASAKRRASRKERKLAAAAMQ</sequence>
<dbReference type="NCBIfam" id="TIGR00952">
    <property type="entry name" value="S15_bact"/>
    <property type="match status" value="1"/>
</dbReference>
<dbReference type="GO" id="GO:0005840">
    <property type="term" value="C:ribosome"/>
    <property type="evidence" value="ECO:0007669"/>
    <property type="project" value="UniProtKB-KW"/>
</dbReference>
<dbReference type="CDD" id="cd00353">
    <property type="entry name" value="Ribosomal_S15p_S13e"/>
    <property type="match status" value="1"/>
</dbReference>
<keyword evidence="2 4" id="KW-0689">Ribosomal protein</keyword>
<dbReference type="GO" id="GO:1990904">
    <property type="term" value="C:ribonucleoprotein complex"/>
    <property type="evidence" value="ECO:0007669"/>
    <property type="project" value="UniProtKB-KW"/>
</dbReference>
<reference evidence="5 6" key="1">
    <citation type="journal article" date="2004" name="Science">
        <title>The Ashbya gossypii genome as a tool for mapping the ancient Saccharomyces cerevisiae genome.</title>
        <authorList>
            <person name="Dietrich F.S."/>
            <person name="Voegeli S."/>
            <person name="Brachat S."/>
            <person name="Lerch A."/>
            <person name="Gates K."/>
            <person name="Steiner S."/>
            <person name="Mohr C."/>
            <person name="Pohlmann R."/>
            <person name="Luedi P."/>
            <person name="Choi S."/>
            <person name="Wing R.A."/>
            <person name="Flavier A."/>
            <person name="Gaffney T.D."/>
            <person name="Philippsen P."/>
        </authorList>
    </citation>
    <scope>NUCLEOTIDE SEQUENCE [LARGE SCALE GENOMIC DNA]</scope>
    <source>
        <strain evidence="6">ATCC 10895 / CBS 109.51 / FGSC 9923 / NRRL Y-1056</strain>
    </source>
</reference>
<dbReference type="GO" id="GO:0005737">
    <property type="term" value="C:cytoplasm"/>
    <property type="evidence" value="ECO:0007669"/>
    <property type="project" value="UniProtKB-ARBA"/>
</dbReference>
<dbReference type="AlphaFoldDB" id="Q757V9"/>
<dbReference type="GO" id="GO:0003735">
    <property type="term" value="F:structural constituent of ribosome"/>
    <property type="evidence" value="ECO:0007669"/>
    <property type="project" value="InterPro"/>
</dbReference>
<reference evidence="6" key="2">
    <citation type="journal article" date="2013" name="G3 (Bethesda)">
        <title>Genomes of Ashbya fungi isolated from insects reveal four mating-type loci, numerous translocations, lack of transposons, and distinct gene duplications.</title>
        <authorList>
            <person name="Dietrich F.S."/>
            <person name="Voegeli S."/>
            <person name="Kuo S."/>
            <person name="Philippsen P."/>
        </authorList>
    </citation>
    <scope>GENOME REANNOTATION</scope>
    <source>
        <strain evidence="6">ATCC 10895 / CBS 109.51 / FGSC 9923 / NRRL Y-1056</strain>
    </source>
</reference>
<comment type="similarity">
    <text evidence="1 4">Belongs to the universal ribosomal protein uS15 family.</text>
</comment>
<dbReference type="PROSITE" id="PS00362">
    <property type="entry name" value="RIBOSOMAL_S15"/>
    <property type="match status" value="1"/>
</dbReference>
<dbReference type="GO" id="GO:0006412">
    <property type="term" value="P:translation"/>
    <property type="evidence" value="ECO:0007669"/>
    <property type="project" value="InterPro"/>
</dbReference>
<dbReference type="FunCoup" id="Q757V9">
    <property type="interactions" value="290"/>
</dbReference>
<evidence type="ECO:0000313" key="6">
    <source>
        <dbReference type="Proteomes" id="UP000000591"/>
    </source>
</evidence>
<dbReference type="KEGG" id="ago:AGOS_AEL097C"/>
<organism evidence="5 6">
    <name type="scientific">Eremothecium gossypii (strain ATCC 10895 / CBS 109.51 / FGSC 9923 / NRRL Y-1056)</name>
    <name type="common">Yeast</name>
    <name type="synonym">Ashbya gossypii</name>
    <dbReference type="NCBI Taxonomy" id="284811"/>
    <lineage>
        <taxon>Eukaryota</taxon>
        <taxon>Fungi</taxon>
        <taxon>Dikarya</taxon>
        <taxon>Ascomycota</taxon>
        <taxon>Saccharomycotina</taxon>
        <taxon>Saccharomycetes</taxon>
        <taxon>Saccharomycetales</taxon>
        <taxon>Saccharomycetaceae</taxon>
        <taxon>Eremothecium</taxon>
    </lineage>
</organism>
<dbReference type="GeneID" id="4620954"/>
<evidence type="ECO:0000313" key="5">
    <source>
        <dbReference type="EMBL" id="AAS52588.1"/>
    </source>
</evidence>